<dbReference type="Proteomes" id="UP000324974">
    <property type="component" value="Chromosome"/>
</dbReference>
<proteinExistence type="inferred from homology"/>
<dbReference type="InterPro" id="IPR001631">
    <property type="entry name" value="TopoI"/>
</dbReference>
<dbReference type="SUPFAM" id="SSF56349">
    <property type="entry name" value="DNA breaking-rejoining enzymes"/>
    <property type="match status" value="1"/>
</dbReference>
<dbReference type="PROSITE" id="PS52038">
    <property type="entry name" value="TOPO_IB_2"/>
    <property type="match status" value="1"/>
</dbReference>
<keyword evidence="6 9" id="KW-0413">Isomerase</keyword>
<dbReference type="InterPro" id="IPR014711">
    <property type="entry name" value="TopoI_cat_a-hlx-sub_euk"/>
</dbReference>
<accession>A0A5C1AAR5</accession>
<keyword evidence="10" id="KW-1185">Reference proteome</keyword>
<gene>
    <name evidence="9" type="ORF">PX52LOC_02600</name>
</gene>
<dbReference type="Pfam" id="PF01028">
    <property type="entry name" value="Topoisom_I"/>
    <property type="match status" value="1"/>
</dbReference>
<evidence type="ECO:0000256" key="1">
    <source>
        <dbReference type="ARBA" id="ARBA00000213"/>
    </source>
</evidence>
<evidence type="ECO:0000313" key="10">
    <source>
        <dbReference type="Proteomes" id="UP000324974"/>
    </source>
</evidence>
<evidence type="ECO:0000256" key="5">
    <source>
        <dbReference type="ARBA" id="ARBA00023125"/>
    </source>
</evidence>
<dbReference type="PRINTS" id="PR00416">
    <property type="entry name" value="EUTPISMRASEI"/>
</dbReference>
<keyword evidence="4" id="KW-0799">Topoisomerase</keyword>
<dbReference type="Gene3D" id="3.30.66.10">
    <property type="entry name" value="DNA topoisomerase I domain"/>
    <property type="match status" value="1"/>
</dbReference>
<keyword evidence="5" id="KW-0238">DNA-binding</keyword>
<evidence type="ECO:0000256" key="3">
    <source>
        <dbReference type="ARBA" id="ARBA00012891"/>
    </source>
</evidence>
<dbReference type="SUPFAM" id="SSF55869">
    <property type="entry name" value="DNA topoisomerase I domain"/>
    <property type="match status" value="1"/>
</dbReference>
<dbReference type="GO" id="GO:0003677">
    <property type="term" value="F:DNA binding"/>
    <property type="evidence" value="ECO:0007669"/>
    <property type="project" value="UniProtKB-KW"/>
</dbReference>
<sequence length="352" mass="38918">MRLSSVTVRLKQTITTRETKVETVLTVHARVCHSDDGKPGIRRERTGKGFRYRAANGKLVQDAATLARIRALAIPPAWEQVWICPKPNGHVQATGRDARGRKQYRYHPAYRCSQDGEKFDRMVAFGHALPRIREKVEADLKLPGLSREKVLAAVVKLLDRTHLRVGNSEYAKSNKSFGLSTLLDKHVSFAGGSVRMKFRGKSGVWHERAIADAKLARIVRNCRDLPGQHLFQYRSDDGKPRPIGSSDVNAYLRDAAGGEFTAKDFRTWAGTVAAVDRLAKLPLPETKAATEKAIVGVVREVADTLGNTPAVCRKSYIHPTALDAFVKGRLPSARSRGGLTGGERRVLRLLSV</sequence>
<dbReference type="InterPro" id="IPR035447">
    <property type="entry name" value="DNA_topo_I_N_sf"/>
</dbReference>
<dbReference type="Pfam" id="PF21338">
    <property type="entry name" value="Top1B_N_bact"/>
    <property type="match status" value="1"/>
</dbReference>
<dbReference type="GO" id="GO:0006265">
    <property type="term" value="P:DNA topological change"/>
    <property type="evidence" value="ECO:0007669"/>
    <property type="project" value="InterPro"/>
</dbReference>
<dbReference type="InterPro" id="IPR049331">
    <property type="entry name" value="Top1B_N_bact"/>
</dbReference>
<comment type="similarity">
    <text evidence="2">Belongs to the type IB topoisomerase family.</text>
</comment>
<comment type="catalytic activity">
    <reaction evidence="1">
        <text>ATP-independent breakage of single-stranded DNA, followed by passage and rejoining.</text>
        <dbReference type="EC" id="5.6.2.1"/>
    </reaction>
</comment>
<name>A0A5C1AAR5_9BACT</name>
<dbReference type="EMBL" id="CP042425">
    <property type="protein sequence ID" value="QEL15665.1"/>
    <property type="molecule type" value="Genomic_DNA"/>
</dbReference>
<dbReference type="OrthoDB" id="9778962at2"/>
<evidence type="ECO:0000259" key="8">
    <source>
        <dbReference type="Pfam" id="PF21338"/>
    </source>
</evidence>
<evidence type="ECO:0000259" key="7">
    <source>
        <dbReference type="Pfam" id="PF01028"/>
    </source>
</evidence>
<evidence type="ECO:0000256" key="2">
    <source>
        <dbReference type="ARBA" id="ARBA00006645"/>
    </source>
</evidence>
<reference evidence="10" key="1">
    <citation type="submission" date="2019-08" db="EMBL/GenBank/DDBJ databases">
        <title>Limnoglobus roseus gen. nov., sp. nov., a novel freshwater planctomycete with a giant genome from the family Gemmataceae.</title>
        <authorList>
            <person name="Kulichevskaya I.S."/>
            <person name="Naumoff D.G."/>
            <person name="Miroshnikov K."/>
            <person name="Ivanova A."/>
            <person name="Philippov D.A."/>
            <person name="Hakobyan A."/>
            <person name="Rijpstra I.C."/>
            <person name="Sinninghe Damste J.S."/>
            <person name="Liesack W."/>
            <person name="Dedysh S.N."/>
        </authorList>
    </citation>
    <scope>NUCLEOTIDE SEQUENCE [LARGE SCALE GENOMIC DNA]</scope>
    <source>
        <strain evidence="10">PX52</strain>
    </source>
</reference>
<dbReference type="InterPro" id="IPR011010">
    <property type="entry name" value="DNA_brk_join_enz"/>
</dbReference>
<evidence type="ECO:0000313" key="9">
    <source>
        <dbReference type="EMBL" id="QEL15665.1"/>
    </source>
</evidence>
<dbReference type="RefSeq" id="WP_149110460.1">
    <property type="nucleotide sequence ID" value="NZ_CP042425.1"/>
</dbReference>
<evidence type="ECO:0000256" key="6">
    <source>
        <dbReference type="ARBA" id="ARBA00023235"/>
    </source>
</evidence>
<feature type="domain" description="DNA topoisomerase IB N-terminal" evidence="8">
    <location>
        <begin position="49"/>
        <end position="97"/>
    </location>
</feature>
<organism evidence="9 10">
    <name type="scientific">Limnoglobus roseus</name>
    <dbReference type="NCBI Taxonomy" id="2598579"/>
    <lineage>
        <taxon>Bacteria</taxon>
        <taxon>Pseudomonadati</taxon>
        <taxon>Planctomycetota</taxon>
        <taxon>Planctomycetia</taxon>
        <taxon>Gemmatales</taxon>
        <taxon>Gemmataceae</taxon>
        <taxon>Limnoglobus</taxon>
    </lineage>
</organism>
<dbReference type="AlphaFoldDB" id="A0A5C1AAR5"/>
<dbReference type="GO" id="GO:0003917">
    <property type="term" value="F:DNA topoisomerase type I (single strand cut, ATP-independent) activity"/>
    <property type="evidence" value="ECO:0007669"/>
    <property type="project" value="UniProtKB-EC"/>
</dbReference>
<protein>
    <recommendedName>
        <fullName evidence="3">DNA topoisomerase</fullName>
        <ecNumber evidence="3">5.6.2.1</ecNumber>
    </recommendedName>
</protein>
<dbReference type="InterPro" id="IPR013500">
    <property type="entry name" value="TopoI_cat_euk"/>
</dbReference>
<dbReference type="Gene3D" id="1.10.132.120">
    <property type="match status" value="1"/>
</dbReference>
<feature type="domain" description="DNA topoisomerase I catalytic core eukaryotic-type" evidence="7">
    <location>
        <begin position="111"/>
        <end position="322"/>
    </location>
</feature>
<dbReference type="KEGG" id="lrs:PX52LOC_02600"/>
<dbReference type="Gene3D" id="3.90.15.10">
    <property type="entry name" value="Topoisomerase I, Chain A, domain 3"/>
    <property type="match status" value="1"/>
</dbReference>
<dbReference type="EC" id="5.6.2.1" evidence="3"/>
<evidence type="ECO:0000256" key="4">
    <source>
        <dbReference type="ARBA" id="ARBA00023029"/>
    </source>
</evidence>